<dbReference type="InterPro" id="IPR015590">
    <property type="entry name" value="Aldehyde_DH_dom"/>
</dbReference>
<reference evidence="3 4" key="1">
    <citation type="submission" date="2018-06" db="EMBL/GenBank/DDBJ databases">
        <authorList>
            <consortium name="Pathogen Informatics"/>
            <person name="Doyle S."/>
        </authorList>
    </citation>
    <scope>NUCLEOTIDE SEQUENCE [LARGE SCALE GENOMIC DNA]</scope>
    <source>
        <strain evidence="3 4">NCTC13296</strain>
    </source>
</reference>
<feature type="domain" description="Aldehyde dehydrogenase" evidence="2">
    <location>
        <begin position="17"/>
        <end position="427"/>
    </location>
</feature>
<organism evidence="3 4">
    <name type="scientific">Rhodococcus gordoniae</name>
    <dbReference type="NCBI Taxonomy" id="223392"/>
    <lineage>
        <taxon>Bacteria</taxon>
        <taxon>Bacillati</taxon>
        <taxon>Actinomycetota</taxon>
        <taxon>Actinomycetes</taxon>
        <taxon>Mycobacteriales</taxon>
        <taxon>Nocardiaceae</taxon>
        <taxon>Rhodococcus</taxon>
    </lineage>
</organism>
<proteinExistence type="predicted"/>
<gene>
    <name evidence="3" type="primary">amnC_2</name>
    <name evidence="3" type="ORF">NCTC13296_04028</name>
</gene>
<dbReference type="EMBL" id="UGVI01000001">
    <property type="protein sequence ID" value="SUE17129.1"/>
    <property type="molecule type" value="Genomic_DNA"/>
</dbReference>
<name>A0A379M4A3_9NOCA</name>
<sequence length="467" mass="50656">MLEYKNYIGGRFVDGTGAFAAIDPATGQPAAWVHEADVRLADRAVDEAHDIFDRAWGRIDSVERCGILYAVAAAIEDHSDALVAAEVTDTGQPSSHVTEFDIVHAAAQFRACADALATAISHVTPGRRPATYQIRKPLGVVGVFPSWRLPLLSLASGLAPVLAAGNTAVVKPAVDTPGTATLLAGIATEAGLPAGVYNVVHGFDTGAASERLSKHHRVRSILQEEGRRLRHRSASGTPERVTCVAIVCADADIAAAAGSIARSIAFKSGQSDASVDRVYIDRSVYDEMCSRLTEILDSQHAGADFGPLISRPHYEAVVHAFDRAATSGSKRITEHDPTDVPRDLRDGFWIRPTLWAADDLPRARAFQRIDGPTAILVPFDDERELNRRAFCGEGRLWTSIWTRAPERGHDLARTIDADTVWVDSWFVDHPYLAEPPGKTHDMYDAGDPATRMNSHTHLTRIFSLPPD</sequence>
<dbReference type="EC" id="1.2.1.32" evidence="3"/>
<dbReference type="PANTHER" id="PTHR11699">
    <property type="entry name" value="ALDEHYDE DEHYDROGENASE-RELATED"/>
    <property type="match status" value="1"/>
</dbReference>
<evidence type="ECO:0000313" key="3">
    <source>
        <dbReference type="EMBL" id="SUE17129.1"/>
    </source>
</evidence>
<dbReference type="Gene3D" id="3.40.309.10">
    <property type="entry name" value="Aldehyde Dehydrogenase, Chain A, domain 2"/>
    <property type="match status" value="1"/>
</dbReference>
<dbReference type="InterPro" id="IPR016162">
    <property type="entry name" value="Ald_DH_N"/>
</dbReference>
<evidence type="ECO:0000259" key="2">
    <source>
        <dbReference type="Pfam" id="PF00171"/>
    </source>
</evidence>
<dbReference type="RefSeq" id="WP_064062268.1">
    <property type="nucleotide sequence ID" value="NZ_LPZN01000001.1"/>
</dbReference>
<dbReference type="Proteomes" id="UP000254569">
    <property type="component" value="Unassembled WGS sequence"/>
</dbReference>
<dbReference type="InterPro" id="IPR016163">
    <property type="entry name" value="Ald_DH_C"/>
</dbReference>
<keyword evidence="4" id="KW-1185">Reference proteome</keyword>
<dbReference type="SUPFAM" id="SSF53720">
    <property type="entry name" value="ALDH-like"/>
    <property type="match status" value="1"/>
</dbReference>
<dbReference type="Pfam" id="PF00171">
    <property type="entry name" value="Aldedh"/>
    <property type="match status" value="1"/>
</dbReference>
<protein>
    <submittedName>
        <fullName evidence="3">2-aminomuconic semialdehyde dehydrogenase</fullName>
        <ecNumber evidence="3">1.2.1.32</ecNumber>
    </submittedName>
</protein>
<evidence type="ECO:0000256" key="1">
    <source>
        <dbReference type="ARBA" id="ARBA00023002"/>
    </source>
</evidence>
<dbReference type="AlphaFoldDB" id="A0A379M4A3"/>
<dbReference type="GO" id="GO:0047102">
    <property type="term" value="F:aminomuconate-semialdehyde dehydrogenase activity"/>
    <property type="evidence" value="ECO:0007669"/>
    <property type="project" value="UniProtKB-EC"/>
</dbReference>
<dbReference type="InterPro" id="IPR016161">
    <property type="entry name" value="Ald_DH/histidinol_DH"/>
</dbReference>
<accession>A0A379M4A3</accession>
<dbReference type="Gene3D" id="3.40.605.10">
    <property type="entry name" value="Aldehyde Dehydrogenase, Chain A, domain 1"/>
    <property type="match status" value="1"/>
</dbReference>
<evidence type="ECO:0000313" key="4">
    <source>
        <dbReference type="Proteomes" id="UP000254569"/>
    </source>
</evidence>
<keyword evidence="1 3" id="KW-0560">Oxidoreductase</keyword>